<reference evidence="2" key="3">
    <citation type="submission" date="2017-03" db="EMBL/GenBank/DDBJ databases">
        <authorList>
            <person name="Afonso C.L."/>
            <person name="Miller P.J."/>
            <person name="Scott M.A."/>
            <person name="Spackman E."/>
            <person name="Goraichik I."/>
            <person name="Dimitrov K.M."/>
            <person name="Suarez D.L."/>
            <person name="Swayne D.E."/>
        </authorList>
    </citation>
    <scope>NUCLEOTIDE SEQUENCE</scope>
    <source>
        <strain evidence="2">CCUG 4441</strain>
    </source>
</reference>
<dbReference type="AlphaFoldDB" id="A0A1B8Q4U7"/>
<proteinExistence type="predicted"/>
<dbReference type="Proteomes" id="UP000191025">
    <property type="component" value="Unassembled WGS sequence"/>
</dbReference>
<name>A0A1B8Q4U7_MORLA</name>
<dbReference type="OrthoDB" id="488113at2"/>
<evidence type="ECO:0000313" key="6">
    <source>
        <dbReference type="Proteomes" id="UP000254107"/>
    </source>
</evidence>
<dbReference type="EMBL" id="MXAN01000081">
    <property type="protein sequence ID" value="OPH34665.1"/>
    <property type="molecule type" value="Genomic_DNA"/>
</dbReference>
<evidence type="ECO:0000313" key="1">
    <source>
        <dbReference type="EMBL" id="OBX64687.1"/>
    </source>
</evidence>
<dbReference type="RefSeq" id="WP_062498744.1">
    <property type="nucleotide sequence ID" value="NZ_JARDJM010000036.1"/>
</dbReference>
<evidence type="ECO:0000313" key="2">
    <source>
        <dbReference type="EMBL" id="OPH34665.1"/>
    </source>
</evidence>
<sequence>MIELPPNLPQEVQAVLPIMANLDLQKRASIAQFLLANHDDGKPKMSRLGAMSLGVVAISDDFDDELGDEFWLGEHA</sequence>
<reference evidence="3 6" key="4">
    <citation type="submission" date="2018-06" db="EMBL/GenBank/DDBJ databases">
        <authorList>
            <consortium name="Pathogen Informatics"/>
            <person name="Doyle S."/>
        </authorList>
    </citation>
    <scope>NUCLEOTIDE SEQUENCE [LARGE SCALE GENOMIC DNA]</scope>
    <source>
        <strain evidence="3 6">NCTC7911</strain>
    </source>
</reference>
<reference evidence="1 4" key="1">
    <citation type="submission" date="2016-06" db="EMBL/GenBank/DDBJ databases">
        <title>Draft genome of Moraxella lacunata CCUG 57757A.</title>
        <authorList>
            <person name="Salva-Serra F."/>
            <person name="Engstrom-Jakobsson H."/>
            <person name="Thorell K."/>
            <person name="Gonzales-Siles L."/>
            <person name="Karlsson R."/>
            <person name="Boulund F."/>
            <person name="Engstrand L."/>
            <person name="Kristiansson E."/>
            <person name="Moore E."/>
        </authorList>
    </citation>
    <scope>NUCLEOTIDE SEQUENCE [LARGE SCALE GENOMIC DNA]</scope>
    <source>
        <strain evidence="1 4">CCUG 57757A</strain>
    </source>
</reference>
<dbReference type="EMBL" id="UGQC01000001">
    <property type="protein sequence ID" value="STZ00933.1"/>
    <property type="molecule type" value="Genomic_DNA"/>
</dbReference>
<evidence type="ECO:0008006" key="7">
    <source>
        <dbReference type="Google" id="ProtNLM"/>
    </source>
</evidence>
<gene>
    <name evidence="1" type="ORF">A9309_04055</name>
    <name evidence="2" type="ORF">B5J94_10810</name>
    <name evidence="3" type="ORF">NCTC7911_02346</name>
</gene>
<dbReference type="EMBL" id="LZMS01000040">
    <property type="protein sequence ID" value="OBX64687.1"/>
    <property type="molecule type" value="Genomic_DNA"/>
</dbReference>
<dbReference type="Proteomes" id="UP000254107">
    <property type="component" value="Unassembled WGS sequence"/>
</dbReference>
<accession>A0A1B8Q4U7</accession>
<dbReference type="Proteomes" id="UP000092607">
    <property type="component" value="Unassembled WGS sequence"/>
</dbReference>
<evidence type="ECO:0000313" key="5">
    <source>
        <dbReference type="Proteomes" id="UP000191025"/>
    </source>
</evidence>
<reference evidence="5" key="2">
    <citation type="submission" date="2017-03" db="EMBL/GenBank/DDBJ databases">
        <title>Draft genome sequence of Moraxella equi CCUG 4950T type strain.</title>
        <authorList>
            <person name="Salva-Serra F."/>
            <person name="Engstrom-Jakobsson H."/>
            <person name="Thorell K."/>
            <person name="Jaen-Luchoro D."/>
            <person name="Gonzales-Siles L."/>
            <person name="Karlsson R."/>
            <person name="Yazdan S."/>
            <person name="Boulund F."/>
            <person name="Johnning A."/>
            <person name="Engstrand L."/>
            <person name="Kristiansson E."/>
            <person name="Moore E."/>
        </authorList>
    </citation>
    <scope>NUCLEOTIDE SEQUENCE [LARGE SCALE GENOMIC DNA]</scope>
    <source>
        <strain evidence="5">CCUG 4441</strain>
    </source>
</reference>
<evidence type="ECO:0000313" key="3">
    <source>
        <dbReference type="EMBL" id="STZ00933.1"/>
    </source>
</evidence>
<organism evidence="1 4">
    <name type="scientific">Moraxella lacunata</name>
    <dbReference type="NCBI Taxonomy" id="477"/>
    <lineage>
        <taxon>Bacteria</taxon>
        <taxon>Pseudomonadati</taxon>
        <taxon>Pseudomonadota</taxon>
        <taxon>Gammaproteobacteria</taxon>
        <taxon>Moraxellales</taxon>
        <taxon>Moraxellaceae</taxon>
        <taxon>Moraxella</taxon>
    </lineage>
</organism>
<dbReference type="GeneID" id="302270866"/>
<protein>
    <recommendedName>
        <fullName evidence="7">DUF2281 domain-containing protein</fullName>
    </recommendedName>
</protein>
<keyword evidence="6" id="KW-1185">Reference proteome</keyword>
<evidence type="ECO:0000313" key="4">
    <source>
        <dbReference type="Proteomes" id="UP000092607"/>
    </source>
</evidence>